<keyword evidence="1" id="KW-0863">Zinc-finger</keyword>
<feature type="region of interest" description="Disordered" evidence="2">
    <location>
        <begin position="357"/>
        <end position="407"/>
    </location>
</feature>
<keyword evidence="1" id="KW-0479">Metal-binding</keyword>
<accession>A0ABM8TVJ0</accession>
<dbReference type="InterPro" id="IPR007527">
    <property type="entry name" value="Znf_SWIM"/>
</dbReference>
<keyword evidence="5" id="KW-1185">Reference proteome</keyword>
<keyword evidence="1" id="KW-0862">Zinc</keyword>
<comment type="caution">
    <text evidence="4">The sequence shown here is derived from an EMBL/GenBank/DDBJ whole genome shotgun (WGS) entry which is preliminary data.</text>
</comment>
<dbReference type="EMBL" id="CAJPVI010000087">
    <property type="protein sequence ID" value="CAG2160656.1"/>
    <property type="molecule type" value="Genomic_DNA"/>
</dbReference>
<feature type="region of interest" description="Disordered" evidence="2">
    <location>
        <begin position="330"/>
        <end position="349"/>
    </location>
</feature>
<proteinExistence type="predicted"/>
<organism evidence="4 5">
    <name type="scientific">Cupriavidus numazuensis</name>
    <dbReference type="NCBI Taxonomy" id="221992"/>
    <lineage>
        <taxon>Bacteria</taxon>
        <taxon>Pseudomonadati</taxon>
        <taxon>Pseudomonadota</taxon>
        <taxon>Betaproteobacteria</taxon>
        <taxon>Burkholderiales</taxon>
        <taxon>Burkholderiaceae</taxon>
        <taxon>Cupriavidus</taxon>
    </lineage>
</organism>
<evidence type="ECO:0000256" key="2">
    <source>
        <dbReference type="SAM" id="MobiDB-lite"/>
    </source>
</evidence>
<evidence type="ECO:0000256" key="1">
    <source>
        <dbReference type="PROSITE-ProRule" id="PRU00325"/>
    </source>
</evidence>
<dbReference type="Proteomes" id="UP000672657">
    <property type="component" value="Unassembled WGS sequence"/>
</dbReference>
<evidence type="ECO:0000313" key="4">
    <source>
        <dbReference type="EMBL" id="CAG2160656.1"/>
    </source>
</evidence>
<reference evidence="4 5" key="1">
    <citation type="submission" date="2021-03" db="EMBL/GenBank/DDBJ databases">
        <authorList>
            <person name="Peeters C."/>
        </authorList>
    </citation>
    <scope>NUCLEOTIDE SEQUENCE [LARGE SCALE GENOMIC DNA]</scope>
    <source>
        <strain evidence="4 5">LMG 26411</strain>
    </source>
</reference>
<evidence type="ECO:0000259" key="3">
    <source>
        <dbReference type="PROSITE" id="PS50966"/>
    </source>
</evidence>
<dbReference type="RefSeq" id="WP_244874228.1">
    <property type="nucleotide sequence ID" value="NZ_CAJPVI010000087.1"/>
</dbReference>
<dbReference type="PROSITE" id="PS50966">
    <property type="entry name" value="ZF_SWIM"/>
    <property type="match status" value="1"/>
</dbReference>
<dbReference type="PANTHER" id="PTHR38133">
    <property type="entry name" value="SLR1429 PROTEIN"/>
    <property type="match status" value="1"/>
</dbReference>
<feature type="compositionally biased region" description="Polar residues" evidence="2">
    <location>
        <begin position="266"/>
        <end position="278"/>
    </location>
</feature>
<sequence length="407" mass="42760">MSYGYGGWKPYVSAAERRRKAELAAAKATKAGAVLSPIASYRGAIAKTFWGKAWCDNLEGYSDYANRLPRGRTYVRNGSVIDLQITAGEVRAQVMGSSLYTVAVTVTACPAKQWRAIGADCAGSIDSIVELLQGKLSTAVMERICKPGNGLFPVPKEIRFSCSCPDWASMCKHVAAVLYGVGARLDQQPELLFILRSVDASDLVRQAGAGLPKSTKRPTTSKVLDDALVADVFGIEMADASPLPKPAAGRNKPPADKVIVKKATRSAVSTTRKPSASAKTVAVEDRKSGTKKLPVKSSAEPRNSTSGIVVAGQANVADLKPPAGKVTAKQASAVSTTGKPPANVKTAEDIKSFTKKLSVKPSAGPRKSTSGNVVAKKTNAANSPSTATPKKAATRKRASKFKDAVND</sequence>
<gene>
    <name evidence="4" type="ORF">LMG26411_07655</name>
</gene>
<protein>
    <recommendedName>
        <fullName evidence="3">SWIM-type domain-containing protein</fullName>
    </recommendedName>
</protein>
<evidence type="ECO:0000313" key="5">
    <source>
        <dbReference type="Proteomes" id="UP000672657"/>
    </source>
</evidence>
<name>A0ABM8TVJ0_9BURK</name>
<feature type="region of interest" description="Disordered" evidence="2">
    <location>
        <begin position="263"/>
        <end position="309"/>
    </location>
</feature>
<feature type="domain" description="SWIM-type" evidence="3">
    <location>
        <begin position="152"/>
        <end position="182"/>
    </location>
</feature>
<dbReference type="PANTHER" id="PTHR38133:SF1">
    <property type="entry name" value="SLR1429 PROTEIN"/>
    <property type="match status" value="1"/>
</dbReference>